<dbReference type="RefSeq" id="WP_155337166.1">
    <property type="nucleotide sequence ID" value="NZ_BAAABN010000047.1"/>
</dbReference>
<protein>
    <submittedName>
        <fullName evidence="2">Membrane protein</fullName>
    </submittedName>
</protein>
<dbReference type="OrthoDB" id="153031at2"/>
<dbReference type="EMBL" id="BLAD01000047">
    <property type="protein sequence ID" value="GES00843.1"/>
    <property type="molecule type" value="Genomic_DNA"/>
</dbReference>
<accession>A0A5M3W0M6</accession>
<evidence type="ECO:0000313" key="3">
    <source>
        <dbReference type="Proteomes" id="UP000334990"/>
    </source>
</evidence>
<comment type="caution">
    <text evidence="2">The sequence shown here is derived from an EMBL/GenBank/DDBJ whole genome shotgun (WGS) entry which is preliminary data.</text>
</comment>
<organism evidence="2 3">
    <name type="scientific">Acrocarpospora corrugata</name>
    <dbReference type="NCBI Taxonomy" id="35763"/>
    <lineage>
        <taxon>Bacteria</taxon>
        <taxon>Bacillati</taxon>
        <taxon>Actinomycetota</taxon>
        <taxon>Actinomycetes</taxon>
        <taxon>Streptosporangiales</taxon>
        <taxon>Streptosporangiaceae</taxon>
        <taxon>Acrocarpospora</taxon>
    </lineage>
</organism>
<reference evidence="2 3" key="1">
    <citation type="submission" date="2019-10" db="EMBL/GenBank/DDBJ databases">
        <title>Whole genome shotgun sequence of Acrocarpospora corrugata NBRC 13972.</title>
        <authorList>
            <person name="Ichikawa N."/>
            <person name="Kimura A."/>
            <person name="Kitahashi Y."/>
            <person name="Komaki H."/>
            <person name="Oguchi A."/>
        </authorList>
    </citation>
    <scope>NUCLEOTIDE SEQUENCE [LARGE SCALE GENOMIC DNA]</scope>
    <source>
        <strain evidence="2 3">NBRC 13972</strain>
    </source>
</reference>
<evidence type="ECO:0000313" key="2">
    <source>
        <dbReference type="EMBL" id="GES00843.1"/>
    </source>
</evidence>
<proteinExistence type="predicted"/>
<name>A0A5M3W0M6_9ACTN</name>
<dbReference type="InterPro" id="IPR021424">
    <property type="entry name" value="PorA"/>
</dbReference>
<gene>
    <name evidence="2" type="ORF">Acor_29070</name>
</gene>
<keyword evidence="3" id="KW-1185">Reference proteome</keyword>
<feature type="region of interest" description="Disordered" evidence="1">
    <location>
        <begin position="300"/>
        <end position="353"/>
    </location>
</feature>
<evidence type="ECO:0000256" key="1">
    <source>
        <dbReference type="SAM" id="MobiDB-lite"/>
    </source>
</evidence>
<dbReference type="Pfam" id="PF11271">
    <property type="entry name" value="PorA"/>
    <property type="match status" value="1"/>
</dbReference>
<dbReference type="Proteomes" id="UP000334990">
    <property type="component" value="Unassembled WGS sequence"/>
</dbReference>
<dbReference type="AlphaFoldDB" id="A0A5M3W0M6"/>
<sequence length="353" mass="37812">MRRSVGLLLLAAAGFLGVLAVVVPTYLLGALTVAPEDYYGVFRLRAVGAEGLDQASGKVLTGLTVESVSTVRGDPNAATADLVVWDGTTTVQTSTGIVLAYSDRRVAFDKTSGLVVTCCGAYVGETGVEQSGLAYKWPYFAGRGDYPFFDPVTLQTRPMRYEGEERISGLTVYRYRQTIPDSRVGPVPGGRLPAADQDVPAYLYASVDRTYWVEPVTGTPLRVRETQNQTFRTADGLRRLTALAADFHTPPEETTAHANDLRPTITILGFARGPAPWVCGGSAAIALVVGLVLYRPEGLRGTRNPPADPEGLRGTGTPPNNGNLPEGEKRRNDDDLHEGGISEISVARTLDAE</sequence>
<feature type="compositionally biased region" description="Basic and acidic residues" evidence="1">
    <location>
        <begin position="326"/>
        <end position="340"/>
    </location>
</feature>